<evidence type="ECO:0000313" key="1">
    <source>
        <dbReference type="EMBL" id="KAF6485359.1"/>
    </source>
</evidence>
<dbReference type="AlphaFoldDB" id="A0A7J8IMI7"/>
<proteinExistence type="predicted"/>
<sequence length="163" mass="18080">MTLQRSSESRQESRAFELLHQIVFGCRLCGRGGGWGGMGVVVVRNYWRHFLLQLRAVSGRDGAVSCQQPTLLAAEGMSTLVLKSRSGWFTAPSIIILLNHHPSTIPFLPSLLQINASVRLPVFSFPFSHYLSNLLQLGLYPHQSPETALVKVNIDLAYSVSFI</sequence>
<dbReference type="Proteomes" id="UP000593571">
    <property type="component" value="Unassembled WGS sequence"/>
</dbReference>
<organism evidence="1 2">
    <name type="scientific">Rousettus aegyptiacus</name>
    <name type="common">Egyptian fruit bat</name>
    <name type="synonym">Pteropus aegyptiacus</name>
    <dbReference type="NCBI Taxonomy" id="9407"/>
    <lineage>
        <taxon>Eukaryota</taxon>
        <taxon>Metazoa</taxon>
        <taxon>Chordata</taxon>
        <taxon>Craniata</taxon>
        <taxon>Vertebrata</taxon>
        <taxon>Euteleostomi</taxon>
        <taxon>Mammalia</taxon>
        <taxon>Eutheria</taxon>
        <taxon>Laurasiatheria</taxon>
        <taxon>Chiroptera</taxon>
        <taxon>Yinpterochiroptera</taxon>
        <taxon>Pteropodoidea</taxon>
        <taxon>Pteropodidae</taxon>
        <taxon>Rousettinae</taxon>
        <taxon>Rousettus</taxon>
    </lineage>
</organism>
<accession>A0A7J8IMI7</accession>
<dbReference type="EMBL" id="JACASE010000003">
    <property type="protein sequence ID" value="KAF6485359.1"/>
    <property type="molecule type" value="Genomic_DNA"/>
</dbReference>
<gene>
    <name evidence="1" type="ORF">HJG63_010582</name>
</gene>
<comment type="caution">
    <text evidence="1">The sequence shown here is derived from an EMBL/GenBank/DDBJ whole genome shotgun (WGS) entry which is preliminary data.</text>
</comment>
<protein>
    <submittedName>
        <fullName evidence="1">Uncharacterized protein</fullName>
    </submittedName>
</protein>
<reference evidence="1 2" key="1">
    <citation type="journal article" date="2020" name="Nature">
        <title>Six reference-quality genomes reveal evolution of bat adaptations.</title>
        <authorList>
            <person name="Jebb D."/>
            <person name="Huang Z."/>
            <person name="Pippel M."/>
            <person name="Hughes G.M."/>
            <person name="Lavrichenko K."/>
            <person name="Devanna P."/>
            <person name="Winkler S."/>
            <person name="Jermiin L.S."/>
            <person name="Skirmuntt E.C."/>
            <person name="Katzourakis A."/>
            <person name="Burkitt-Gray L."/>
            <person name="Ray D.A."/>
            <person name="Sullivan K.A.M."/>
            <person name="Roscito J.G."/>
            <person name="Kirilenko B.M."/>
            <person name="Davalos L.M."/>
            <person name="Corthals A.P."/>
            <person name="Power M.L."/>
            <person name="Jones G."/>
            <person name="Ransome R.D."/>
            <person name="Dechmann D.K.N."/>
            <person name="Locatelli A.G."/>
            <person name="Puechmaille S.J."/>
            <person name="Fedrigo O."/>
            <person name="Jarvis E.D."/>
            <person name="Hiller M."/>
            <person name="Vernes S.C."/>
            <person name="Myers E.W."/>
            <person name="Teeling E.C."/>
        </authorList>
    </citation>
    <scope>NUCLEOTIDE SEQUENCE [LARGE SCALE GENOMIC DNA]</scope>
    <source>
        <strain evidence="1">MRouAeg1</strain>
        <tissue evidence="1">Muscle</tissue>
    </source>
</reference>
<name>A0A7J8IMI7_ROUAE</name>
<keyword evidence="2" id="KW-1185">Reference proteome</keyword>
<evidence type="ECO:0000313" key="2">
    <source>
        <dbReference type="Proteomes" id="UP000593571"/>
    </source>
</evidence>